<dbReference type="Proteomes" id="UP000321595">
    <property type="component" value="Chromosome"/>
</dbReference>
<name>A0A5B8XLC6_9DELT</name>
<protein>
    <submittedName>
        <fullName evidence="3">Fumarylacetoacetate hydrolase family protein</fullName>
    </submittedName>
</protein>
<reference evidence="3 4" key="1">
    <citation type="submission" date="2019-08" db="EMBL/GenBank/DDBJ databases">
        <authorList>
            <person name="Liang Q."/>
        </authorList>
    </citation>
    <scope>NUCLEOTIDE SEQUENCE [LARGE SCALE GENOMIC DNA]</scope>
    <source>
        <strain evidence="3 4">V1718</strain>
    </source>
</reference>
<dbReference type="Pfam" id="PF18288">
    <property type="entry name" value="FAA_hydro_N_2"/>
    <property type="match status" value="1"/>
</dbReference>
<dbReference type="SUPFAM" id="SSF56529">
    <property type="entry name" value="FAH"/>
    <property type="match status" value="1"/>
</dbReference>
<dbReference type="InterPro" id="IPR041072">
    <property type="entry name" value="FAA_hydro_N"/>
</dbReference>
<dbReference type="InterPro" id="IPR036663">
    <property type="entry name" value="Fumarylacetoacetase_C_sf"/>
</dbReference>
<dbReference type="Gene3D" id="3.90.850.10">
    <property type="entry name" value="Fumarylacetoacetase-like, C-terminal domain"/>
    <property type="match status" value="1"/>
</dbReference>
<proteinExistence type="predicted"/>
<keyword evidence="4" id="KW-1185">Reference proteome</keyword>
<dbReference type="InterPro" id="IPR011234">
    <property type="entry name" value="Fumarylacetoacetase-like_C"/>
</dbReference>
<accession>A0A5B8XLC6</accession>
<organism evidence="3 4">
    <name type="scientific">Microvenator marinus</name>
    <dbReference type="NCBI Taxonomy" id="2600177"/>
    <lineage>
        <taxon>Bacteria</taxon>
        <taxon>Deltaproteobacteria</taxon>
        <taxon>Bradymonadales</taxon>
        <taxon>Microvenatoraceae</taxon>
        <taxon>Microvenator</taxon>
    </lineage>
</organism>
<dbReference type="EMBL" id="CP042467">
    <property type="protein sequence ID" value="QED26455.1"/>
    <property type="molecule type" value="Genomic_DNA"/>
</dbReference>
<keyword evidence="3" id="KW-0378">Hydrolase</keyword>
<evidence type="ECO:0000313" key="3">
    <source>
        <dbReference type="EMBL" id="QED26455.1"/>
    </source>
</evidence>
<dbReference type="KEGG" id="bbae:FRD01_04175"/>
<dbReference type="RefSeq" id="WP_146957904.1">
    <property type="nucleotide sequence ID" value="NZ_CP042467.1"/>
</dbReference>
<feature type="domain" description="Fumarylacetoacetase-like C-terminal" evidence="1">
    <location>
        <begin position="82"/>
        <end position="322"/>
    </location>
</feature>
<dbReference type="GO" id="GO:0016787">
    <property type="term" value="F:hydrolase activity"/>
    <property type="evidence" value="ECO:0007669"/>
    <property type="project" value="UniProtKB-KW"/>
</dbReference>
<dbReference type="Pfam" id="PF01557">
    <property type="entry name" value="FAA_hydrolase"/>
    <property type="match status" value="1"/>
</dbReference>
<gene>
    <name evidence="3" type="ORF">FRD01_04175</name>
</gene>
<evidence type="ECO:0000259" key="1">
    <source>
        <dbReference type="Pfam" id="PF01557"/>
    </source>
</evidence>
<evidence type="ECO:0000313" key="4">
    <source>
        <dbReference type="Proteomes" id="UP000321595"/>
    </source>
</evidence>
<evidence type="ECO:0000259" key="2">
    <source>
        <dbReference type="Pfam" id="PF18288"/>
    </source>
</evidence>
<sequence length="325" mass="35656">MKLATLNDNTRDGRLILVSRDGSRYVEVADIAPTMQDALDRWNEVEGALKARSAELESSSIPSHPVEISKLHSPLPRAYEWIDGSAYINHIVLVRKARGAEPPETLETDPLIYQGGSGTFLAPTQDIPLVDFNWGLDFEAEIAVILGDTPQGVTPDNALDYVRLIVLVNDITLRNLIPPELAKGFGFFNSKPSSAFSPFALTPDELGDAWKNGRVHLPLRTTYNGELFGDPEAGPEMHFGFKELIAHIAKTRPFTAGTILGSGTVSNEDRSRGSSCLAEKRMIEKIDTGEFHTPFMNAGDTVEIEMLDKNGHNLFGTISQKVVKV</sequence>
<feature type="domain" description="Fumarylacetoacetase N-terminal" evidence="2">
    <location>
        <begin position="1"/>
        <end position="77"/>
    </location>
</feature>
<dbReference type="PANTHER" id="PTHR43211:SF1">
    <property type="entry name" value="BLL6422 PROTEIN"/>
    <property type="match status" value="1"/>
</dbReference>
<dbReference type="AlphaFoldDB" id="A0A5B8XLC6"/>
<dbReference type="PANTHER" id="PTHR43211">
    <property type="entry name" value="FUMARYLACETOACETATE HYDROLASE"/>
    <property type="match status" value="1"/>
</dbReference>
<dbReference type="OrthoDB" id="9775905at2"/>